<accession>Q8KGR5</accession>
<proteinExistence type="predicted"/>
<dbReference type="EMBL" id="AL672113">
    <property type="protein sequence ID" value="CAD31601.1"/>
    <property type="molecule type" value="Genomic_DNA"/>
</dbReference>
<name>Q8KGR5_RHILI</name>
<evidence type="ECO:0000313" key="1">
    <source>
        <dbReference type="EMBL" id="CAD31601.1"/>
    </source>
</evidence>
<gene>
    <name evidence="1" type="primary">msi196</name>
</gene>
<protein>
    <submittedName>
        <fullName evidence="1">Uncharacterized protein</fullName>
    </submittedName>
</protein>
<organism evidence="1">
    <name type="scientific">Rhizobium loti</name>
    <name type="common">Mesorhizobium loti</name>
    <dbReference type="NCBI Taxonomy" id="381"/>
    <lineage>
        <taxon>Bacteria</taxon>
        <taxon>Pseudomonadati</taxon>
        <taxon>Pseudomonadota</taxon>
        <taxon>Alphaproteobacteria</taxon>
        <taxon>Hyphomicrobiales</taxon>
        <taxon>Phyllobacteriaceae</taxon>
        <taxon>Mesorhizobium</taxon>
    </lineage>
</organism>
<reference evidence="1" key="1">
    <citation type="journal article" date="2002" name="J. Bacteriol.">
        <title>Comparative sequence analysis of the symbiosis island of Mesorhizobium loti strain R7A.</title>
        <authorList>
            <person name="Sullivan J.T."/>
            <person name="Trzebiatowski J.R."/>
            <person name="Cruickshank R.W."/>
            <person name="Gouzy J."/>
            <person name="Brown S.D."/>
            <person name="Elliot R.M."/>
            <person name="Fleetwood D.J."/>
            <person name="McCallum N.G."/>
            <person name="Rossbach U."/>
            <person name="Stuart G.S."/>
            <person name="Weaver J.E."/>
            <person name="Webby R.J."/>
            <person name="de Bruijn F.J."/>
            <person name="Ronson C.W."/>
        </authorList>
    </citation>
    <scope>NUCLEOTIDE SEQUENCE</scope>
    <source>
        <strain evidence="1">R7A</strain>
    </source>
</reference>
<dbReference type="AlphaFoldDB" id="Q8KGR5"/>
<sequence length="70" mass="8299">MRRMRWSGQDVGRCRRICVFISITRAADLDDAQTQRVELGDAKLERFRIAARRPGARILSVKRLWPRERM</sequence>